<accession>A0ABV9C5N4</accession>
<evidence type="ECO:0000256" key="1">
    <source>
        <dbReference type="SAM" id="Phobius"/>
    </source>
</evidence>
<dbReference type="Proteomes" id="UP001595961">
    <property type="component" value="Unassembled WGS sequence"/>
</dbReference>
<dbReference type="PROSITE" id="PS00409">
    <property type="entry name" value="PROKAR_NTER_METHYL"/>
    <property type="match status" value="1"/>
</dbReference>
<reference evidence="3" key="1">
    <citation type="journal article" date="2019" name="Int. J. Syst. Evol. Microbiol.">
        <title>The Global Catalogue of Microorganisms (GCM) 10K type strain sequencing project: providing services to taxonomists for standard genome sequencing and annotation.</title>
        <authorList>
            <consortium name="The Broad Institute Genomics Platform"/>
            <consortium name="The Broad Institute Genome Sequencing Center for Infectious Disease"/>
            <person name="Wu L."/>
            <person name="Ma J."/>
        </authorList>
    </citation>
    <scope>NUCLEOTIDE SEQUENCE [LARGE SCALE GENOMIC DNA]</scope>
    <source>
        <strain evidence="3">CCM 4481</strain>
    </source>
</reference>
<dbReference type="Pfam" id="PF16074">
    <property type="entry name" value="PilW"/>
    <property type="match status" value="1"/>
</dbReference>
<dbReference type="InterPro" id="IPR012902">
    <property type="entry name" value="N_methyl_site"/>
</dbReference>
<dbReference type="Pfam" id="PF07963">
    <property type="entry name" value="N_methyl"/>
    <property type="match status" value="1"/>
</dbReference>
<dbReference type="InterPro" id="IPR032092">
    <property type="entry name" value="PilW"/>
</dbReference>
<evidence type="ECO:0000313" key="2">
    <source>
        <dbReference type="EMBL" id="MFC4528359.1"/>
    </source>
</evidence>
<keyword evidence="1" id="KW-0812">Transmembrane</keyword>
<sequence>MTLQRRSRHQGGFSLIELMIAMVLGLLVAAGIVSIFISTSSSNRVQTQLARLQEQGRYAITRISSDISSANGQYCNNSAGPATLGAGGVYVDGLRAPTVYVPGTTLTSAMSDVTTLWGTGSYPASPTATAYPLPSFLSMRGYDCPATGTCTPVEPSVSATTIPAPGVGVGSRVVGTSVLTMRYVNPSAGWTLYPTGSATGSTLTTNAAGAITQINLAPTGSEPAITNIHANDLMLVANCSAGQIFGVSGQGSATLTPLASNFSQILGQQGMAAPMLFDLNTDFQTVTYYLQVVDNHDGTTTGALMRSVNSNNPANQPAEVVRGIERLDFKYGVEYPDGTTQFLSAATVDASTVATTGCVPMLPAPLDPADRGCLWRAVKSIEVDLLMNGQVPLYTLSADEQQYTYQTDGITTPAAPGAAGRKVTPAQQNFVNPLLRREFTALISLRNFNP</sequence>
<evidence type="ECO:0000313" key="3">
    <source>
        <dbReference type="Proteomes" id="UP001595961"/>
    </source>
</evidence>
<keyword evidence="1" id="KW-0472">Membrane</keyword>
<dbReference type="RefSeq" id="WP_266148319.1">
    <property type="nucleotide sequence ID" value="NZ_CP064028.1"/>
</dbReference>
<organism evidence="2 3">
    <name type="scientific">Dyella halodurans</name>
    <dbReference type="NCBI Taxonomy" id="1920171"/>
    <lineage>
        <taxon>Bacteria</taxon>
        <taxon>Pseudomonadati</taxon>
        <taxon>Pseudomonadota</taxon>
        <taxon>Gammaproteobacteria</taxon>
        <taxon>Lysobacterales</taxon>
        <taxon>Rhodanobacteraceae</taxon>
        <taxon>Dyella</taxon>
    </lineage>
</organism>
<gene>
    <name evidence="2" type="ORF">ACFO5W_17070</name>
</gene>
<name>A0ABV9C5N4_9GAMM</name>
<dbReference type="NCBIfam" id="TIGR02532">
    <property type="entry name" value="IV_pilin_GFxxxE"/>
    <property type="match status" value="1"/>
</dbReference>
<keyword evidence="3" id="KW-1185">Reference proteome</keyword>
<protein>
    <submittedName>
        <fullName evidence="2">PilW family protein</fullName>
    </submittedName>
</protein>
<feature type="transmembrane region" description="Helical" evidence="1">
    <location>
        <begin position="12"/>
        <end position="37"/>
    </location>
</feature>
<dbReference type="EMBL" id="JBHSGA010000020">
    <property type="protein sequence ID" value="MFC4528359.1"/>
    <property type="molecule type" value="Genomic_DNA"/>
</dbReference>
<comment type="caution">
    <text evidence="2">The sequence shown here is derived from an EMBL/GenBank/DDBJ whole genome shotgun (WGS) entry which is preliminary data.</text>
</comment>
<keyword evidence="1" id="KW-1133">Transmembrane helix</keyword>
<proteinExistence type="predicted"/>